<sequence length="340" mass="37150">MWAILAVSESSPALLAPKALRVSCLFTCLKGMFLLPGEHHSPVRCGMRPASQHTQRMAMEATNAVFPYGLWSRPFVTRSGSQGLLVPRLLSVGGPLLSTQVACEQTALRPQLNSKTECRHGPAQMEVTPELCAVGSRNPQVPWCIFFAHGTSAANSPLLLCARRSCPSDAQLVFIRLAFCFLRPVAAFPGPIFDLRTSKFRRAVRGSLKPWLLNFVVHFKRLLTIAAVCCLANALWAGRGAAAGHRGELRPALLQEGVADKICALSGTLKKAARALESLRKLNGCQKWIGERPAAKARRFYNGIDETIRRFHEKNDRSGGARAAFLATGSSSGYRPTKRF</sequence>
<evidence type="ECO:0000313" key="2">
    <source>
        <dbReference type="Proteomes" id="UP000009027"/>
    </source>
</evidence>
<dbReference type="VEuPathDB" id="TriTrypDB:TvY486_0023610"/>
<gene>
    <name evidence="1" type="ORF">TvY486_0023610</name>
</gene>
<dbReference type="EMBL" id="CAEX01003869">
    <property type="protein sequence ID" value="CCD19650.1"/>
    <property type="molecule type" value="Genomic_DNA"/>
</dbReference>
<name>F9WQ23_TRYVY</name>
<accession>F9WQ23</accession>
<organism evidence="1 2">
    <name type="scientific">Trypanosoma vivax (strain Y486)</name>
    <dbReference type="NCBI Taxonomy" id="1055687"/>
    <lineage>
        <taxon>Eukaryota</taxon>
        <taxon>Discoba</taxon>
        <taxon>Euglenozoa</taxon>
        <taxon>Kinetoplastea</taxon>
        <taxon>Metakinetoplastina</taxon>
        <taxon>Trypanosomatida</taxon>
        <taxon>Trypanosomatidae</taxon>
        <taxon>Trypanosoma</taxon>
        <taxon>Duttonella</taxon>
    </lineage>
</organism>
<dbReference type="AlphaFoldDB" id="F9WQ23"/>
<keyword evidence="2" id="KW-1185">Reference proteome</keyword>
<proteinExistence type="predicted"/>
<reference evidence="1 2" key="1">
    <citation type="journal article" date="2012" name="Proc. Natl. Acad. Sci. U.S.A.">
        <title>Antigenic diversity is generated by distinct evolutionary mechanisms in African trypanosome species.</title>
        <authorList>
            <person name="Jackson A.P."/>
            <person name="Berry A."/>
            <person name="Aslett M."/>
            <person name="Allison H.C."/>
            <person name="Burton P."/>
            <person name="Vavrova-Anderson J."/>
            <person name="Brown R."/>
            <person name="Browne H."/>
            <person name="Corton N."/>
            <person name="Hauser H."/>
            <person name="Gamble J."/>
            <person name="Gilderthorp R."/>
            <person name="Marcello L."/>
            <person name="McQuillan J."/>
            <person name="Otto T.D."/>
            <person name="Quail M.A."/>
            <person name="Sanders M.J."/>
            <person name="van Tonder A."/>
            <person name="Ginger M.L."/>
            <person name="Field M.C."/>
            <person name="Barry J.D."/>
            <person name="Hertz-Fowler C."/>
            <person name="Berriman M."/>
        </authorList>
    </citation>
    <scope>NUCLEOTIDE SEQUENCE</scope>
    <source>
        <strain evidence="1 2">Y486</strain>
    </source>
</reference>
<evidence type="ECO:0000313" key="1">
    <source>
        <dbReference type="EMBL" id="CCD19650.1"/>
    </source>
</evidence>
<dbReference type="Proteomes" id="UP000009027">
    <property type="component" value="Unassembled WGS sequence"/>
</dbReference>
<protein>
    <submittedName>
        <fullName evidence="1">Uncharacterized protein</fullName>
    </submittedName>
</protein>